<proteinExistence type="inferred from homology"/>
<reference evidence="3 4" key="1">
    <citation type="journal article" date="2016" name="Nat. Commun.">
        <title>Thousands of microbial genomes shed light on interconnected biogeochemical processes in an aquifer system.</title>
        <authorList>
            <person name="Anantharaman K."/>
            <person name="Brown C.T."/>
            <person name="Hug L.A."/>
            <person name="Sharon I."/>
            <person name="Castelle C.J."/>
            <person name="Probst A.J."/>
            <person name="Thomas B.C."/>
            <person name="Singh A."/>
            <person name="Wilkins M.J."/>
            <person name="Karaoz U."/>
            <person name="Brodie E.L."/>
            <person name="Williams K.H."/>
            <person name="Hubbard S.S."/>
            <person name="Banfield J.F."/>
        </authorList>
    </citation>
    <scope>NUCLEOTIDE SEQUENCE [LARGE SCALE GENOMIC DNA]</scope>
</reference>
<sequence length="356" mass="39887">MPTIQQFLEDLLMTTLKLNASDLHLNVGYYPTLRVDGTLVPLTNFQVLTPDATRELAFQLLGSRKDELSVEKEIDFSYAFRDKARFRINAYFQKSFISVALRLIQTKINTIEELNLPATLHELSHIKQGFVLICGPAGHGKSTTMASIIDEINHIRAEHIITIEDPIEYVFFGDKSIIDQREVGFDTKGFHRALRSVLREDPNVIMIGEMRDPITMSAALTAAETGHLVLASLHTNSAAQTIDRIIDSFTASQQAQIRIQLATTLSAVISQRLLPRRAGGRLPATEILFTTPAVKTLIREQKTHQIDLVIETNIERGMISLNRSLAELVRRGEILGEVAVNYSPNPTELTMMLQRS</sequence>
<evidence type="ECO:0000256" key="1">
    <source>
        <dbReference type="ARBA" id="ARBA00006611"/>
    </source>
</evidence>
<dbReference type="SUPFAM" id="SSF52540">
    <property type="entry name" value="P-loop containing nucleoside triphosphate hydrolases"/>
    <property type="match status" value="1"/>
</dbReference>
<dbReference type="Pfam" id="PF00437">
    <property type="entry name" value="T2SSE"/>
    <property type="match status" value="1"/>
</dbReference>
<dbReference type="Proteomes" id="UP000177197">
    <property type="component" value="Unassembled WGS sequence"/>
</dbReference>
<protein>
    <submittedName>
        <fullName evidence="3">Type IV pili twitching motility protein PilT</fullName>
    </submittedName>
</protein>
<dbReference type="Gene3D" id="3.30.450.90">
    <property type="match status" value="1"/>
</dbReference>
<dbReference type="CDD" id="cd01131">
    <property type="entry name" value="PilT"/>
    <property type="match status" value="1"/>
</dbReference>
<evidence type="ECO:0000259" key="2">
    <source>
        <dbReference type="Pfam" id="PF00437"/>
    </source>
</evidence>
<dbReference type="GO" id="GO:0016887">
    <property type="term" value="F:ATP hydrolysis activity"/>
    <property type="evidence" value="ECO:0007669"/>
    <property type="project" value="InterPro"/>
</dbReference>
<dbReference type="PANTHER" id="PTHR30486:SF16">
    <property type="entry name" value="TWITCHING MOTILITY PROTEIN PILT"/>
    <property type="match status" value="1"/>
</dbReference>
<dbReference type="InterPro" id="IPR006321">
    <property type="entry name" value="PilT/PilU"/>
</dbReference>
<dbReference type="AlphaFoldDB" id="A0A1F5CB49"/>
<dbReference type="InterPro" id="IPR001482">
    <property type="entry name" value="T2SS/T4SS_dom"/>
</dbReference>
<dbReference type="GO" id="GO:0005524">
    <property type="term" value="F:ATP binding"/>
    <property type="evidence" value="ECO:0007669"/>
    <property type="project" value="InterPro"/>
</dbReference>
<evidence type="ECO:0000313" key="4">
    <source>
        <dbReference type="Proteomes" id="UP000177197"/>
    </source>
</evidence>
<gene>
    <name evidence="3" type="ORF">A3I30_00230</name>
</gene>
<dbReference type="PANTHER" id="PTHR30486">
    <property type="entry name" value="TWITCHING MOTILITY PROTEIN PILT"/>
    <property type="match status" value="1"/>
</dbReference>
<dbReference type="EMBL" id="MEYV01000014">
    <property type="protein sequence ID" value="OGD40025.1"/>
    <property type="molecule type" value="Genomic_DNA"/>
</dbReference>
<comment type="similarity">
    <text evidence="1">Belongs to the GSP E family.</text>
</comment>
<name>A0A1F5CB49_9BACT</name>
<dbReference type="InterPro" id="IPR050921">
    <property type="entry name" value="T4SS_GSP_E_ATPase"/>
</dbReference>
<dbReference type="Gene3D" id="3.40.50.300">
    <property type="entry name" value="P-loop containing nucleotide triphosphate hydrolases"/>
    <property type="match status" value="1"/>
</dbReference>
<evidence type="ECO:0000313" key="3">
    <source>
        <dbReference type="EMBL" id="OGD40025.1"/>
    </source>
</evidence>
<feature type="domain" description="Bacterial type II secretion system protein E" evidence="2">
    <location>
        <begin position="6"/>
        <end position="275"/>
    </location>
</feature>
<dbReference type="InterPro" id="IPR027417">
    <property type="entry name" value="P-loop_NTPase"/>
</dbReference>
<comment type="caution">
    <text evidence="3">The sequence shown here is derived from an EMBL/GenBank/DDBJ whole genome shotgun (WGS) entry which is preliminary data.</text>
</comment>
<accession>A0A1F5CB49</accession>
<organism evidence="3 4">
    <name type="scientific">Candidatus Azambacteria bacterium RIFCSPLOWO2_02_FULL_44_14</name>
    <dbReference type="NCBI Taxonomy" id="1797306"/>
    <lineage>
        <taxon>Bacteria</taxon>
        <taxon>Candidatus Azamiibacteriota</taxon>
    </lineage>
</organism>
<dbReference type="NCBIfam" id="TIGR01420">
    <property type="entry name" value="pilT_fam"/>
    <property type="match status" value="1"/>
</dbReference>